<comment type="subcellular location">
    <subcellularLocation>
        <location evidence="1">Cell envelope</location>
    </subcellularLocation>
</comment>
<keyword evidence="2" id="KW-0732">Signal</keyword>
<evidence type="ECO:0000256" key="1">
    <source>
        <dbReference type="ARBA" id="ARBA00004196"/>
    </source>
</evidence>
<accession>A0A4Q9DFQ0</accession>
<dbReference type="EMBL" id="SIRE01000029">
    <property type="protein sequence ID" value="TBL70829.1"/>
    <property type="molecule type" value="Genomic_DNA"/>
</dbReference>
<evidence type="ECO:0000313" key="5">
    <source>
        <dbReference type="Proteomes" id="UP000293142"/>
    </source>
</evidence>
<keyword evidence="5" id="KW-1185">Reference proteome</keyword>
<gene>
    <name evidence="4" type="ORF">EYB31_31780</name>
</gene>
<dbReference type="AlphaFoldDB" id="A0A4Q9DFQ0"/>
<dbReference type="GO" id="GO:0030313">
    <property type="term" value="C:cell envelope"/>
    <property type="evidence" value="ECO:0007669"/>
    <property type="project" value="UniProtKB-SubCell"/>
</dbReference>
<dbReference type="PANTHER" id="PTHR43308">
    <property type="entry name" value="OUTER MEMBRANE PROTEIN ALPHA-RELATED"/>
    <property type="match status" value="1"/>
</dbReference>
<evidence type="ECO:0000256" key="2">
    <source>
        <dbReference type="SAM" id="SignalP"/>
    </source>
</evidence>
<feature type="chain" id="PRO_5020458076" description="SLH domain-containing protein" evidence="2">
    <location>
        <begin position="32"/>
        <end position="1240"/>
    </location>
</feature>
<comment type="caution">
    <text evidence="4">The sequence shown here is derived from an EMBL/GenBank/DDBJ whole genome shotgun (WGS) entry which is preliminary data.</text>
</comment>
<feature type="domain" description="SLH" evidence="3">
    <location>
        <begin position="1183"/>
        <end position="1240"/>
    </location>
</feature>
<protein>
    <recommendedName>
        <fullName evidence="3">SLH domain-containing protein</fullName>
    </recommendedName>
</protein>
<organism evidence="4 5">
    <name type="scientific">Paenibacillus thalictri</name>
    <dbReference type="NCBI Taxonomy" id="2527873"/>
    <lineage>
        <taxon>Bacteria</taxon>
        <taxon>Bacillati</taxon>
        <taxon>Bacillota</taxon>
        <taxon>Bacilli</taxon>
        <taxon>Bacillales</taxon>
        <taxon>Paenibacillaceae</taxon>
        <taxon>Paenibacillus</taxon>
    </lineage>
</organism>
<dbReference type="Pfam" id="PF07940">
    <property type="entry name" value="Hepar_II_III_C"/>
    <property type="match status" value="1"/>
</dbReference>
<dbReference type="OrthoDB" id="2491499at2"/>
<reference evidence="4 5" key="1">
    <citation type="submission" date="2019-02" db="EMBL/GenBank/DDBJ databases">
        <title>Paenibacillus sp. nov., isolated from surface-sterilized tissue of Thalictrum simplex L.</title>
        <authorList>
            <person name="Tuo L."/>
        </authorList>
    </citation>
    <scope>NUCLEOTIDE SEQUENCE [LARGE SCALE GENOMIC DNA]</scope>
    <source>
        <strain evidence="4 5">N2SHLJ1</strain>
    </source>
</reference>
<dbReference type="GO" id="GO:0016829">
    <property type="term" value="F:lyase activity"/>
    <property type="evidence" value="ECO:0007669"/>
    <property type="project" value="InterPro"/>
</dbReference>
<evidence type="ECO:0000259" key="3">
    <source>
        <dbReference type="PROSITE" id="PS51272"/>
    </source>
</evidence>
<feature type="signal peptide" evidence="2">
    <location>
        <begin position="1"/>
        <end position="31"/>
    </location>
</feature>
<feature type="domain" description="SLH" evidence="3">
    <location>
        <begin position="1116"/>
        <end position="1179"/>
    </location>
</feature>
<dbReference type="InterPro" id="IPR051465">
    <property type="entry name" value="Cell_Envelope_Struct_Comp"/>
</dbReference>
<dbReference type="Proteomes" id="UP000293142">
    <property type="component" value="Unassembled WGS sequence"/>
</dbReference>
<dbReference type="Pfam" id="PF00395">
    <property type="entry name" value="SLH"/>
    <property type="match status" value="3"/>
</dbReference>
<sequence>MWNYLIRRKRFIIMSMLTVCLLFLQCSPIWSRDTATSSETKSSGGSVKTRSTYYTPEKVAAARQNVQRYDWAKSMRDSAVAAADKYVKAGYEFIWSSITTQNVPRAYAVNQEVGSPVSGKAVDKFGPYPYKRDHFQDTWKLTDPVSGYKFPTNDFQAYYNSGLDQRGNFQPKLADKSLLVNKLYPEKGEKWGVDDGNGWVDDNGNKYTFVAYYNHWTLWDDFVAGGLVSLRDAYLYTGDKRYAYAGIVMLDRIADVYPDLDISAYKWEDGFKNAHGFTGQGKMMGSIMDAEVMGDIVSSYDAFFPEMGNDQADFVSFLSSKAKQYGLGPLKSTADGIKKNIEDGLLRQIYPSVQKAQTEGNFASYQNVLIMAAVVLDDPVLSRQMIDFAFKTGGLVESKDGTWSVTGGDINRTLIQVVDEDGYGNESSANYNRIWLTSMAKLADVLDGYDRAKDYDLYNNAKFKKMFSAFVEMTMVGKYTANIGDSGSIGNQKLFLDKSVLVEAFRRFRDPLFAQAAYFLNGNSLKRLHGDIFSADPDSVINEISRVIDEQGTLQLKSVNQTGYGLSVLRDGDTVSPSQKGTPDLQRDIWMYYGRNNTAHAHSDALNLGIHAFGLDLAPDMGYVTYVDENPLRHLWERNTISHNTVVVNASEQTRKSWVGVPYHFDDTDRVKWMDIAAPNAYPKISQYRRTSAMIKIDETNSYIVDFFRVQGGDEQLYSFHGLGGTVTTNGLNLNKQSGGTYAGEQVGYADSGYNNNSTSGYDYLTDVSRDSKPRSDFSVDWKVDNDSRDVHLKLTMSGDYSEAALATGVPPQNRTGNPDRLNFLLVKRSGKDLGTVFTSVIEPYMKNSSIQYIDELPVTSDGKEVSRMEARAMRITLYNGRTDYVFSTLNPDKTYTVYNKFVIKGYFGVYSEVNGKPEYSYIGDGEFISPVSGSGLKSIRSALQGKVTSFTKELSDRNSMTLELTEAVPPELNVQSLVGKYIYVDNDYGKRPGPQARNGAYRIEGIERTDASHLTVSLGNVTLIREWSDPNDFSKGYKYNIQEGQTFRIPLSAEKYGVSYTDVPSDHWAYNVIEQLTDRHIVEGTSARRFSPDRQMTRAEFCALVTRTMGLKSASKAKFTDVPASSWYSSEVAAAAEAGIVSGMTDTRFEPNEQVKRQEMAAMLVRAYSYKKGSAAAGSANGSLFKDFPKADSWAQPFILQAAELKLLQGKDSGMFDPKGSTSRAEGAQAMFNLLDKLK</sequence>
<dbReference type="InterPro" id="IPR012480">
    <property type="entry name" value="Hepar_II_III_C"/>
</dbReference>
<dbReference type="Gene3D" id="2.70.98.70">
    <property type="match status" value="1"/>
</dbReference>
<dbReference type="InterPro" id="IPR001119">
    <property type="entry name" value="SLH_dom"/>
</dbReference>
<feature type="domain" description="SLH" evidence="3">
    <location>
        <begin position="1057"/>
        <end position="1115"/>
    </location>
</feature>
<dbReference type="InterPro" id="IPR008929">
    <property type="entry name" value="Chondroitin_lyas"/>
</dbReference>
<evidence type="ECO:0000313" key="4">
    <source>
        <dbReference type="EMBL" id="TBL70829.1"/>
    </source>
</evidence>
<name>A0A4Q9DFQ0_9BACL</name>
<dbReference type="Gene3D" id="1.50.10.100">
    <property type="entry name" value="Chondroitin AC/alginate lyase"/>
    <property type="match status" value="1"/>
</dbReference>
<dbReference type="PANTHER" id="PTHR43308:SF5">
    <property type="entry name" value="S-LAYER PROTEIN _ PEPTIDOGLYCAN ENDO-BETA-N-ACETYLGLUCOSAMINIDASE"/>
    <property type="match status" value="1"/>
</dbReference>
<proteinExistence type="predicted"/>
<dbReference type="PROSITE" id="PS51272">
    <property type="entry name" value="SLH"/>
    <property type="match status" value="3"/>
</dbReference>
<dbReference type="SUPFAM" id="SSF48230">
    <property type="entry name" value="Chondroitin AC/alginate lyase"/>
    <property type="match status" value="1"/>
</dbReference>